<proteinExistence type="predicted"/>
<comment type="caution">
    <text evidence="2">The sequence shown here is derived from an EMBL/GenBank/DDBJ whole genome shotgun (WGS) entry which is preliminary data.</text>
</comment>
<evidence type="ECO:0000256" key="1">
    <source>
        <dbReference type="SAM" id="MobiDB-lite"/>
    </source>
</evidence>
<reference evidence="2" key="1">
    <citation type="submission" date="2019-08" db="EMBL/GenBank/DDBJ databases">
        <authorList>
            <person name="Kucharzyk K."/>
            <person name="Murdoch R.W."/>
            <person name="Higgins S."/>
            <person name="Loffler F."/>
        </authorList>
    </citation>
    <scope>NUCLEOTIDE SEQUENCE</scope>
</reference>
<protein>
    <submittedName>
        <fullName evidence="2">Uncharacterized protein</fullName>
    </submittedName>
</protein>
<organism evidence="2">
    <name type="scientific">bioreactor metagenome</name>
    <dbReference type="NCBI Taxonomy" id="1076179"/>
    <lineage>
        <taxon>unclassified sequences</taxon>
        <taxon>metagenomes</taxon>
        <taxon>ecological metagenomes</taxon>
    </lineage>
</organism>
<sequence length="82" mass="9204">MFKDDQRADTPVRERKNGRVHVPHEVAVLHGRRVKPLLAKALAAAAQLFEYAAQLRLKQNDQNDDDGAGREHGIQQPAQRGQ</sequence>
<evidence type="ECO:0000313" key="2">
    <source>
        <dbReference type="EMBL" id="MPN59276.1"/>
    </source>
</evidence>
<dbReference type="AlphaFoldDB" id="A0A645J766"/>
<accession>A0A645J766</accession>
<gene>
    <name evidence="2" type="ORF">SDC9_206997</name>
</gene>
<name>A0A645J766_9ZZZZ</name>
<feature type="region of interest" description="Disordered" evidence="1">
    <location>
        <begin position="60"/>
        <end position="82"/>
    </location>
</feature>
<dbReference type="EMBL" id="VSSQ01133099">
    <property type="protein sequence ID" value="MPN59276.1"/>
    <property type="molecule type" value="Genomic_DNA"/>
</dbReference>